<dbReference type="EMBL" id="JAJFAZ020000005">
    <property type="protein sequence ID" value="KAI5327426.1"/>
    <property type="molecule type" value="Genomic_DNA"/>
</dbReference>
<dbReference type="AlphaFoldDB" id="A0AAD4YZP6"/>
<keyword evidence="2" id="KW-1185">Reference proteome</keyword>
<dbReference type="Proteomes" id="UP001054821">
    <property type="component" value="Chromosome 5"/>
</dbReference>
<evidence type="ECO:0000313" key="1">
    <source>
        <dbReference type="EMBL" id="KAI5327426.1"/>
    </source>
</evidence>
<sequence>MIREILRTRDNQEIALGQKCKFSTVPKCRTTRWLRMGVHSDNPSSEKLNTSAQDSYPRCEVMRSWANYMSPEFCENVRLRLTKCPMSLVRNAAQADKVSPESC</sequence>
<name>A0AAD4YZP6_PRUDU</name>
<comment type="caution">
    <text evidence="1">The sequence shown here is derived from an EMBL/GenBank/DDBJ whole genome shotgun (WGS) entry which is preliminary data.</text>
</comment>
<protein>
    <submittedName>
        <fullName evidence="1">Uncharacterized protein</fullName>
    </submittedName>
</protein>
<reference evidence="1 2" key="1">
    <citation type="journal article" date="2022" name="G3 (Bethesda)">
        <title>Whole-genome sequence and methylome profiling of the almond [Prunus dulcis (Mill.) D.A. Webb] cultivar 'Nonpareil'.</title>
        <authorList>
            <person name="D'Amico-Willman K.M."/>
            <person name="Ouma W.Z."/>
            <person name="Meulia T."/>
            <person name="Sideli G.M."/>
            <person name="Gradziel T.M."/>
            <person name="Fresnedo-Ramirez J."/>
        </authorList>
    </citation>
    <scope>NUCLEOTIDE SEQUENCE [LARGE SCALE GENOMIC DNA]</scope>
    <source>
        <strain evidence="1">Clone GOH B32 T37-40</strain>
    </source>
</reference>
<accession>A0AAD4YZP6</accession>
<gene>
    <name evidence="1" type="ORF">L3X38_026822</name>
</gene>
<proteinExistence type="predicted"/>
<organism evidence="1 2">
    <name type="scientific">Prunus dulcis</name>
    <name type="common">Almond</name>
    <name type="synonym">Amygdalus dulcis</name>
    <dbReference type="NCBI Taxonomy" id="3755"/>
    <lineage>
        <taxon>Eukaryota</taxon>
        <taxon>Viridiplantae</taxon>
        <taxon>Streptophyta</taxon>
        <taxon>Embryophyta</taxon>
        <taxon>Tracheophyta</taxon>
        <taxon>Spermatophyta</taxon>
        <taxon>Magnoliopsida</taxon>
        <taxon>eudicotyledons</taxon>
        <taxon>Gunneridae</taxon>
        <taxon>Pentapetalae</taxon>
        <taxon>rosids</taxon>
        <taxon>fabids</taxon>
        <taxon>Rosales</taxon>
        <taxon>Rosaceae</taxon>
        <taxon>Amygdaloideae</taxon>
        <taxon>Amygdaleae</taxon>
        <taxon>Prunus</taxon>
    </lineage>
</organism>
<evidence type="ECO:0000313" key="2">
    <source>
        <dbReference type="Proteomes" id="UP001054821"/>
    </source>
</evidence>